<evidence type="ECO:0000256" key="1">
    <source>
        <dbReference type="ARBA" id="ARBA00022531"/>
    </source>
</evidence>
<dbReference type="InterPro" id="IPR015943">
    <property type="entry name" value="WD40/YVTN_repeat-like_dom_sf"/>
</dbReference>
<gene>
    <name evidence="5" type="ORF">CYMTET_55545</name>
</gene>
<accession>A0AAE0BE59</accession>
<dbReference type="GO" id="GO:0015979">
    <property type="term" value="P:photosynthesis"/>
    <property type="evidence" value="ECO:0007669"/>
    <property type="project" value="UniProtKB-KW"/>
</dbReference>
<dbReference type="GO" id="GO:0009523">
    <property type="term" value="C:photosystem II"/>
    <property type="evidence" value="ECO:0007669"/>
    <property type="project" value="UniProtKB-KW"/>
</dbReference>
<dbReference type="InterPro" id="IPR013320">
    <property type="entry name" value="ConA-like_dom_sf"/>
</dbReference>
<keyword evidence="1" id="KW-0602">Photosynthesis</keyword>
<dbReference type="PANTHER" id="PTHR47199:SF2">
    <property type="entry name" value="PHOTOSYSTEM II STABILITY_ASSEMBLY FACTOR HCF136, CHLOROPLASTIC"/>
    <property type="match status" value="1"/>
</dbReference>
<protein>
    <recommendedName>
        <fullName evidence="4">Photosynthesis system II assembly factor Ycf48/Hcf136-like domain-containing protein</fullName>
    </recommendedName>
</protein>
<evidence type="ECO:0000259" key="4">
    <source>
        <dbReference type="Pfam" id="PF14870"/>
    </source>
</evidence>
<dbReference type="Proteomes" id="UP001190700">
    <property type="component" value="Unassembled WGS sequence"/>
</dbReference>
<evidence type="ECO:0000256" key="2">
    <source>
        <dbReference type="ARBA" id="ARBA00023276"/>
    </source>
</evidence>
<dbReference type="AlphaFoldDB" id="A0AAE0BE59"/>
<keyword evidence="2" id="KW-0604">Photosystem II</keyword>
<evidence type="ECO:0000313" key="5">
    <source>
        <dbReference type="EMBL" id="KAK3234200.1"/>
    </source>
</evidence>
<dbReference type="Pfam" id="PF14870">
    <property type="entry name" value="PSII_BNR"/>
    <property type="match status" value="1"/>
</dbReference>
<dbReference type="InterPro" id="IPR028203">
    <property type="entry name" value="PSII_CF48-like_dom"/>
</dbReference>
<dbReference type="PANTHER" id="PTHR47199">
    <property type="entry name" value="PHOTOSYSTEM II STABILITY/ASSEMBLY FACTOR HCF136, CHLOROPLASTIC"/>
    <property type="match status" value="1"/>
</dbReference>
<feature type="domain" description="Photosynthesis system II assembly factor Ycf48/Hcf136-like" evidence="4">
    <location>
        <begin position="192"/>
        <end position="282"/>
    </location>
</feature>
<evidence type="ECO:0000313" key="6">
    <source>
        <dbReference type="Proteomes" id="UP001190700"/>
    </source>
</evidence>
<feature type="region of interest" description="Disordered" evidence="3">
    <location>
        <begin position="663"/>
        <end position="742"/>
    </location>
</feature>
<feature type="compositionally biased region" description="Pro residues" evidence="3">
    <location>
        <begin position="664"/>
        <end position="711"/>
    </location>
</feature>
<organism evidence="5 6">
    <name type="scientific">Cymbomonas tetramitiformis</name>
    <dbReference type="NCBI Taxonomy" id="36881"/>
    <lineage>
        <taxon>Eukaryota</taxon>
        <taxon>Viridiplantae</taxon>
        <taxon>Chlorophyta</taxon>
        <taxon>Pyramimonadophyceae</taxon>
        <taxon>Pyramimonadales</taxon>
        <taxon>Pyramimonadaceae</taxon>
        <taxon>Cymbomonas</taxon>
    </lineage>
</organism>
<name>A0AAE0BE59_9CHLO</name>
<feature type="compositionally biased region" description="Pro residues" evidence="3">
    <location>
        <begin position="363"/>
        <end position="382"/>
    </location>
</feature>
<sequence length="742" mass="80299">MNSNYFMVARRFLCVTHDSGISLRLTTNKKSMYGHCWKAGSMVSRTLVFALLSSTLRISFAQTGFSWVRLGNDDEDRLESVSFASRDVGWAVGAVNTVLKTSDGGDTWIAQDPGAQYEALTWYSASFASETIGWIVGESGTIMFTSDGESWTPQPVDGITDQLYRVESRSTTEAMIVGYGGIILRTANAGSTWSILASGTEYALYGLGFLVDNAQIGWISGQYGTVVMTTDGGLTWTPQVTNTINDLYAVRMVNLNGNYTGWVVGDKGTILQTGDGGATWIRHDGCDPEYGHWDMAISDDAQMVYAVGQAYGICFTVDGGINFAKERGDTTGIPLYGVTWQDFDAKHLIAVGSGGRILAYRGGPPPPPPPLPASPSPPPPSPCSARALQFDGIDDYIFVPSQSGIIGFTIWVKRDSVQPTMDPNYLLDARSGNRDGYFGSTLIGTSWTRMYVNGFLEYFVAWDNFKDDEWAMVHLEASEAYDDDVCIMSRYTQVEGFLKGEVAEFYFWQAELLASEVNVIYQGFDRRVPNNELLSFFPLEEGASTILFEYLSEANLSLDVTYSPTITAAPTFSTLETAFRDAFRADMSVGAGVAFSEVSIVALVSGSLVVSSEVVFEGAEIRKATSFKELLTSSPDLIFASDFFSAYTPISVDDSVNVTTIYESPPPLPPPTPPPPLPPLPPPPPPNPPGYIAPPPSLPTSPPPPPPPSPASPSIVETPRQGLVPAAITTTTTLPLRRGSSP</sequence>
<dbReference type="SUPFAM" id="SSF110296">
    <property type="entry name" value="Oligoxyloglucan reducing end-specific cellobiohydrolase"/>
    <property type="match status" value="1"/>
</dbReference>
<evidence type="ECO:0000256" key="3">
    <source>
        <dbReference type="SAM" id="MobiDB-lite"/>
    </source>
</evidence>
<dbReference type="Gene3D" id="2.130.10.10">
    <property type="entry name" value="YVTN repeat-like/Quinoprotein amine dehydrogenase"/>
    <property type="match status" value="1"/>
</dbReference>
<dbReference type="SUPFAM" id="SSF49899">
    <property type="entry name" value="Concanavalin A-like lectins/glucanases"/>
    <property type="match status" value="1"/>
</dbReference>
<dbReference type="EMBL" id="LGRX02035542">
    <property type="protein sequence ID" value="KAK3234200.1"/>
    <property type="molecule type" value="Genomic_DNA"/>
</dbReference>
<reference evidence="5 6" key="1">
    <citation type="journal article" date="2015" name="Genome Biol. Evol.">
        <title>Comparative Genomics of a Bacterivorous Green Alga Reveals Evolutionary Causalities and Consequences of Phago-Mixotrophic Mode of Nutrition.</title>
        <authorList>
            <person name="Burns J.A."/>
            <person name="Paasch A."/>
            <person name="Narechania A."/>
            <person name="Kim E."/>
        </authorList>
    </citation>
    <scope>NUCLEOTIDE SEQUENCE [LARGE SCALE GENOMIC DNA]</scope>
    <source>
        <strain evidence="5 6">PLY_AMNH</strain>
    </source>
</reference>
<comment type="caution">
    <text evidence="5">The sequence shown here is derived from an EMBL/GenBank/DDBJ whole genome shotgun (WGS) entry which is preliminary data.</text>
</comment>
<proteinExistence type="predicted"/>
<feature type="region of interest" description="Disordered" evidence="3">
    <location>
        <begin position="359"/>
        <end position="383"/>
    </location>
</feature>
<keyword evidence="6" id="KW-1185">Reference proteome</keyword>